<name>A0ABQ4Z964_9ASTR</name>
<feature type="region of interest" description="Disordered" evidence="1">
    <location>
        <begin position="55"/>
        <end position="100"/>
    </location>
</feature>
<dbReference type="Proteomes" id="UP001151760">
    <property type="component" value="Unassembled WGS sequence"/>
</dbReference>
<feature type="compositionally biased region" description="Low complexity" evidence="1">
    <location>
        <begin position="556"/>
        <end position="572"/>
    </location>
</feature>
<feature type="compositionally biased region" description="Basic and acidic residues" evidence="1">
    <location>
        <begin position="167"/>
        <end position="177"/>
    </location>
</feature>
<evidence type="ECO:0000313" key="3">
    <source>
        <dbReference type="Proteomes" id="UP001151760"/>
    </source>
</evidence>
<feature type="compositionally biased region" description="Basic residues" evidence="1">
    <location>
        <begin position="89"/>
        <end position="100"/>
    </location>
</feature>
<feature type="region of interest" description="Disordered" evidence="1">
    <location>
        <begin position="279"/>
        <end position="316"/>
    </location>
</feature>
<gene>
    <name evidence="2" type="ORF">Tco_0769345</name>
</gene>
<feature type="compositionally biased region" description="Basic residues" evidence="1">
    <location>
        <begin position="55"/>
        <end position="64"/>
    </location>
</feature>
<protein>
    <submittedName>
        <fullName evidence="2">Uncharacterized protein</fullName>
    </submittedName>
</protein>
<sequence length="627" mass="69871">MLNFFREHEYHFRELLTNTDTYECLLANKKRVVNADVFRMILDICPIVEGIPLKKSKGKGSQRKKTGDDSQEIVNVSEESKPKPESVKRKTSSKRRVKKKVTLSADDNIISNDPDTTLEIVTESVPETTKRRKSGKVTSDPPKKLKGVPSLTLEEQEAADIMQALKESKKTSKRHPDTGGLNEGISTIPGVPNESTVISATSSEGTGTKPWVPNEEKDITKENVILEWGSEQENEYSEEDKLDDEEKDDDEDDETESDEDDIYKYKIFVCKDEDKEMLNAEVDDSNKGDEEVTDATKADAEKTLEVKDDAKKTELPPSSSSLSVSSCFVLTPVQESSLITTITTLPLSSVNTTPSVPNQITTLIPTPTIITDAPTIIIVVSESDALSVFQLRVAKLEKDVFELKKIDLFAKALAALKTQVPSVVDNYLGSKVGDVFQKELKKHTADLIHKYSLQQTPEEQAEKQKMPKFTIMSTGKASLKEFDLKSALYQTMHANKSFNRNPATHRLYYALMEALIEDENAMDKGVADTGKQTKRRRTKDSESLKKPSTTKETSKGKASSKGSKTGKSALAKEPVEEPIAEVVMDDMGDDVVHDDDQPQYVFKLKTTKTLNPDWFIQPLRPPTPDPD</sequence>
<feature type="compositionally biased region" description="Basic and acidic residues" evidence="1">
    <location>
        <begin position="279"/>
        <end position="314"/>
    </location>
</feature>
<keyword evidence="3" id="KW-1185">Reference proteome</keyword>
<feature type="region of interest" description="Disordered" evidence="1">
    <location>
        <begin position="525"/>
        <end position="594"/>
    </location>
</feature>
<comment type="caution">
    <text evidence="2">The sequence shown here is derived from an EMBL/GenBank/DDBJ whole genome shotgun (WGS) entry which is preliminary data.</text>
</comment>
<feature type="compositionally biased region" description="Polar residues" evidence="1">
    <location>
        <begin position="193"/>
        <end position="206"/>
    </location>
</feature>
<feature type="compositionally biased region" description="Basic and acidic residues" evidence="1">
    <location>
        <begin position="78"/>
        <end position="88"/>
    </location>
</feature>
<dbReference type="EMBL" id="BQNB010011142">
    <property type="protein sequence ID" value="GJS86709.1"/>
    <property type="molecule type" value="Genomic_DNA"/>
</dbReference>
<accession>A0ABQ4Z964</accession>
<evidence type="ECO:0000256" key="1">
    <source>
        <dbReference type="SAM" id="MobiDB-lite"/>
    </source>
</evidence>
<feature type="region of interest" description="Disordered" evidence="1">
    <location>
        <begin position="120"/>
        <end position="149"/>
    </location>
</feature>
<evidence type="ECO:0000313" key="2">
    <source>
        <dbReference type="EMBL" id="GJS86709.1"/>
    </source>
</evidence>
<reference evidence="2" key="2">
    <citation type="submission" date="2022-01" db="EMBL/GenBank/DDBJ databases">
        <authorList>
            <person name="Yamashiro T."/>
            <person name="Shiraishi A."/>
            <person name="Satake H."/>
            <person name="Nakayama K."/>
        </authorList>
    </citation>
    <scope>NUCLEOTIDE SEQUENCE</scope>
</reference>
<feature type="compositionally biased region" description="Acidic residues" evidence="1">
    <location>
        <begin position="230"/>
        <end position="261"/>
    </location>
</feature>
<organism evidence="2 3">
    <name type="scientific">Tanacetum coccineum</name>
    <dbReference type="NCBI Taxonomy" id="301880"/>
    <lineage>
        <taxon>Eukaryota</taxon>
        <taxon>Viridiplantae</taxon>
        <taxon>Streptophyta</taxon>
        <taxon>Embryophyta</taxon>
        <taxon>Tracheophyta</taxon>
        <taxon>Spermatophyta</taxon>
        <taxon>Magnoliopsida</taxon>
        <taxon>eudicotyledons</taxon>
        <taxon>Gunneridae</taxon>
        <taxon>Pentapetalae</taxon>
        <taxon>asterids</taxon>
        <taxon>campanulids</taxon>
        <taxon>Asterales</taxon>
        <taxon>Asteraceae</taxon>
        <taxon>Asteroideae</taxon>
        <taxon>Anthemideae</taxon>
        <taxon>Anthemidinae</taxon>
        <taxon>Tanacetum</taxon>
    </lineage>
</organism>
<feature type="compositionally biased region" description="Acidic residues" evidence="1">
    <location>
        <begin position="576"/>
        <end position="589"/>
    </location>
</feature>
<reference evidence="2" key="1">
    <citation type="journal article" date="2022" name="Int. J. Mol. Sci.">
        <title>Draft Genome of Tanacetum Coccineum: Genomic Comparison of Closely Related Tanacetum-Family Plants.</title>
        <authorList>
            <person name="Yamashiro T."/>
            <person name="Shiraishi A."/>
            <person name="Nakayama K."/>
            <person name="Satake H."/>
        </authorList>
    </citation>
    <scope>NUCLEOTIDE SEQUENCE</scope>
</reference>
<proteinExistence type="predicted"/>
<feature type="region of interest" description="Disordered" evidence="1">
    <location>
        <begin position="167"/>
        <end position="261"/>
    </location>
</feature>